<dbReference type="AlphaFoldDB" id="A0AB39SP03"/>
<dbReference type="EMBL" id="CP163440">
    <property type="protein sequence ID" value="XDQ68048.1"/>
    <property type="molecule type" value="Genomic_DNA"/>
</dbReference>
<dbReference type="SUPFAM" id="SSF102405">
    <property type="entry name" value="MCP/YpsA-like"/>
    <property type="match status" value="1"/>
</dbReference>
<protein>
    <submittedName>
        <fullName evidence="1">TIGR00725 family protein</fullName>
    </submittedName>
</protein>
<proteinExistence type="predicted"/>
<dbReference type="PANTHER" id="PTHR43393:SF3">
    <property type="entry name" value="LYSINE DECARBOXYLASE-LIKE PROTEIN"/>
    <property type="match status" value="1"/>
</dbReference>
<dbReference type="GO" id="GO:0005829">
    <property type="term" value="C:cytosol"/>
    <property type="evidence" value="ECO:0007669"/>
    <property type="project" value="TreeGrafter"/>
</dbReference>
<evidence type="ECO:0000313" key="1">
    <source>
        <dbReference type="EMBL" id="XDQ68048.1"/>
    </source>
</evidence>
<sequence>MTDSSRRHRPYIAVAGPGEATARETELAREVGGLLAQRGAVVVCGGLGGVMEACAEGAGAAGGTVVGVLPGGDRTAANPYLTVALATGLGELRNGVLVNTCDALIAVGGSWGTLSEVALALHAGKPVAALRSWTPPAEAASSGQARLLVEVSTPAEAVDNVLSRR</sequence>
<dbReference type="PANTHER" id="PTHR43393">
    <property type="entry name" value="CYTOKININ RIBOSIDE 5'-MONOPHOSPHATE PHOSPHORIBOHYDROLASE"/>
    <property type="match status" value="1"/>
</dbReference>
<gene>
    <name evidence="1" type="ORF">AB5J50_48360</name>
</gene>
<dbReference type="Pfam" id="PF18306">
    <property type="entry name" value="LDcluster4"/>
    <property type="match status" value="1"/>
</dbReference>
<dbReference type="InterPro" id="IPR041164">
    <property type="entry name" value="LDcluster4"/>
</dbReference>
<dbReference type="Gene3D" id="3.40.50.450">
    <property type="match status" value="1"/>
</dbReference>
<dbReference type="NCBIfam" id="TIGR00725">
    <property type="entry name" value="TIGR00725 family protein"/>
    <property type="match status" value="1"/>
</dbReference>
<accession>A0AB39SP03</accession>
<dbReference type="InterPro" id="IPR005268">
    <property type="entry name" value="CHP00725"/>
</dbReference>
<reference evidence="1" key="1">
    <citation type="submission" date="2024-07" db="EMBL/GenBank/DDBJ databases">
        <authorList>
            <person name="Yu S.T."/>
        </authorList>
    </citation>
    <scope>NUCLEOTIDE SEQUENCE</scope>
    <source>
        <strain evidence="1">R35</strain>
    </source>
</reference>
<organism evidence="1">
    <name type="scientific">Streptomyces sp. R35</name>
    <dbReference type="NCBI Taxonomy" id="3238630"/>
    <lineage>
        <taxon>Bacteria</taxon>
        <taxon>Bacillati</taxon>
        <taxon>Actinomycetota</taxon>
        <taxon>Actinomycetes</taxon>
        <taxon>Kitasatosporales</taxon>
        <taxon>Streptomycetaceae</taxon>
        <taxon>Streptomyces</taxon>
    </lineage>
</organism>
<dbReference type="RefSeq" id="WP_369264885.1">
    <property type="nucleotide sequence ID" value="NZ_CP163440.1"/>
</dbReference>
<dbReference type="InterPro" id="IPR052341">
    <property type="entry name" value="LOG_family_nucleotidases"/>
</dbReference>
<name>A0AB39SP03_9ACTN</name>